<dbReference type="OrthoDB" id="425611at2759"/>
<dbReference type="PANTHER" id="PTHR12101">
    <property type="entry name" value="POPEYE DOMAIN CONTAINING PROTEIN"/>
    <property type="match status" value="1"/>
</dbReference>
<dbReference type="PANTHER" id="PTHR12101:SF17">
    <property type="entry name" value="BLOOD VESSEL EPICARDIAL SUBSTANCE"/>
    <property type="match status" value="1"/>
</dbReference>
<evidence type="ECO:0000259" key="15">
    <source>
        <dbReference type="Pfam" id="PF04831"/>
    </source>
</evidence>
<feature type="region of interest" description="Disordered" evidence="14">
    <location>
        <begin position="416"/>
        <end position="458"/>
    </location>
</feature>
<keyword evidence="9" id="KW-0130">Cell adhesion</keyword>
<evidence type="ECO:0000256" key="7">
    <source>
        <dbReference type="ARBA" id="ARBA00022475"/>
    </source>
</evidence>
<keyword evidence="10" id="KW-0965">Cell junction</keyword>
<evidence type="ECO:0000256" key="5">
    <source>
        <dbReference type="ARBA" id="ARBA00022427"/>
    </source>
</evidence>
<dbReference type="AlphaFoldDB" id="A0A8X7C3F1"/>
<comment type="caution">
    <text evidence="16">The sequence shown here is derived from an EMBL/GenBank/DDBJ whole genome shotgun (WGS) entry which is preliminary data.</text>
</comment>
<evidence type="ECO:0000256" key="2">
    <source>
        <dbReference type="ARBA" id="ARBA00004141"/>
    </source>
</evidence>
<evidence type="ECO:0000256" key="4">
    <source>
        <dbReference type="ARBA" id="ARBA00007146"/>
    </source>
</evidence>
<dbReference type="GO" id="GO:0007507">
    <property type="term" value="P:heart development"/>
    <property type="evidence" value="ECO:0007669"/>
    <property type="project" value="TreeGrafter"/>
</dbReference>
<keyword evidence="6" id="KW-0217">Developmental protein</keyword>
<evidence type="ECO:0000256" key="3">
    <source>
        <dbReference type="ARBA" id="ARBA00004435"/>
    </source>
</evidence>
<evidence type="ECO:0000256" key="13">
    <source>
        <dbReference type="ARBA" id="ARBA00023180"/>
    </source>
</evidence>
<gene>
    <name evidence="16" type="primary">BVES</name>
    <name evidence="16" type="ORF">TNIN_181941</name>
</gene>
<keyword evidence="7" id="KW-1003">Cell membrane</keyword>
<comment type="subcellular location">
    <subcellularLocation>
        <location evidence="3">Cell junction</location>
        <location evidence="3">Tight junction</location>
    </subcellularLocation>
    <subcellularLocation>
        <location evidence="1">Lateral cell membrane</location>
    </subcellularLocation>
    <subcellularLocation>
        <location evidence="2">Membrane</location>
        <topology evidence="2">Multi-pass membrane protein</topology>
    </subcellularLocation>
</comment>
<evidence type="ECO:0000256" key="6">
    <source>
        <dbReference type="ARBA" id="ARBA00022473"/>
    </source>
</evidence>
<evidence type="ECO:0000256" key="11">
    <source>
        <dbReference type="ARBA" id="ARBA00022989"/>
    </source>
</evidence>
<dbReference type="GO" id="GO:0051146">
    <property type="term" value="P:striated muscle cell differentiation"/>
    <property type="evidence" value="ECO:0007669"/>
    <property type="project" value="TreeGrafter"/>
</dbReference>
<dbReference type="GO" id="GO:0042383">
    <property type="term" value="C:sarcolemma"/>
    <property type="evidence" value="ECO:0007669"/>
    <property type="project" value="TreeGrafter"/>
</dbReference>
<dbReference type="GO" id="GO:0007155">
    <property type="term" value="P:cell adhesion"/>
    <property type="evidence" value="ECO:0007669"/>
    <property type="project" value="UniProtKB-KW"/>
</dbReference>
<evidence type="ECO:0000256" key="10">
    <source>
        <dbReference type="ARBA" id="ARBA00022949"/>
    </source>
</evidence>
<dbReference type="Proteomes" id="UP000886998">
    <property type="component" value="Unassembled WGS sequence"/>
</dbReference>
<feature type="domain" description="POPDC1-3" evidence="15">
    <location>
        <begin position="135"/>
        <end position="362"/>
    </location>
</feature>
<keyword evidence="8" id="KW-0812">Transmembrane</keyword>
<dbReference type="GO" id="GO:0030552">
    <property type="term" value="F:cAMP binding"/>
    <property type="evidence" value="ECO:0007669"/>
    <property type="project" value="TreeGrafter"/>
</dbReference>
<evidence type="ECO:0000313" key="16">
    <source>
        <dbReference type="EMBL" id="GFY54060.1"/>
    </source>
</evidence>
<protein>
    <submittedName>
        <fullName evidence="16">Blood vessel epicardial substance</fullName>
    </submittedName>
</protein>
<keyword evidence="13" id="KW-0325">Glycoprotein</keyword>
<keyword evidence="11" id="KW-1133">Transmembrane helix</keyword>
<reference evidence="16" key="1">
    <citation type="submission" date="2020-08" db="EMBL/GenBank/DDBJ databases">
        <title>Multicomponent nature underlies the extraordinary mechanical properties of spider dragline silk.</title>
        <authorList>
            <person name="Kono N."/>
            <person name="Nakamura H."/>
            <person name="Mori M."/>
            <person name="Yoshida Y."/>
            <person name="Ohtoshi R."/>
            <person name="Malay A.D."/>
            <person name="Moran D.A.P."/>
            <person name="Tomita M."/>
            <person name="Numata K."/>
            <person name="Arakawa K."/>
        </authorList>
    </citation>
    <scope>NUCLEOTIDE SEQUENCE</scope>
</reference>
<accession>A0A8X7C3F1</accession>
<evidence type="ECO:0000256" key="12">
    <source>
        <dbReference type="ARBA" id="ARBA00023136"/>
    </source>
</evidence>
<comment type="similarity">
    <text evidence="4">Belongs to the popeye family.</text>
</comment>
<dbReference type="GO" id="GO:0042391">
    <property type="term" value="P:regulation of membrane potential"/>
    <property type="evidence" value="ECO:0007669"/>
    <property type="project" value="TreeGrafter"/>
</dbReference>
<name>A0A8X7C3F1_9ARAC</name>
<dbReference type="EMBL" id="BMAV01009639">
    <property type="protein sequence ID" value="GFY54060.1"/>
    <property type="molecule type" value="Genomic_DNA"/>
</dbReference>
<evidence type="ECO:0000256" key="8">
    <source>
        <dbReference type="ARBA" id="ARBA00022692"/>
    </source>
</evidence>
<keyword evidence="5" id="KW-0796">Tight junction</keyword>
<keyword evidence="17" id="KW-1185">Reference proteome</keyword>
<dbReference type="Gene3D" id="2.60.120.10">
    <property type="entry name" value="Jelly Rolls"/>
    <property type="match status" value="1"/>
</dbReference>
<evidence type="ECO:0000256" key="9">
    <source>
        <dbReference type="ARBA" id="ARBA00022889"/>
    </source>
</evidence>
<dbReference type="GO" id="GO:0005923">
    <property type="term" value="C:bicellular tight junction"/>
    <property type="evidence" value="ECO:0007669"/>
    <property type="project" value="UniProtKB-SubCell"/>
</dbReference>
<keyword evidence="12" id="KW-0472">Membrane</keyword>
<dbReference type="InterPro" id="IPR014710">
    <property type="entry name" value="RmlC-like_jellyroll"/>
</dbReference>
<evidence type="ECO:0000313" key="17">
    <source>
        <dbReference type="Proteomes" id="UP000886998"/>
    </source>
</evidence>
<evidence type="ECO:0000256" key="1">
    <source>
        <dbReference type="ARBA" id="ARBA00004124"/>
    </source>
</evidence>
<dbReference type="Pfam" id="PF04831">
    <property type="entry name" value="POPDC1-3"/>
    <property type="match status" value="1"/>
</dbReference>
<dbReference type="InterPro" id="IPR006916">
    <property type="entry name" value="POPDC1-3"/>
</dbReference>
<evidence type="ECO:0000256" key="14">
    <source>
        <dbReference type="SAM" id="MobiDB-lite"/>
    </source>
</evidence>
<organism evidence="16 17">
    <name type="scientific">Trichonephila inaurata madagascariensis</name>
    <dbReference type="NCBI Taxonomy" id="2747483"/>
    <lineage>
        <taxon>Eukaryota</taxon>
        <taxon>Metazoa</taxon>
        <taxon>Ecdysozoa</taxon>
        <taxon>Arthropoda</taxon>
        <taxon>Chelicerata</taxon>
        <taxon>Arachnida</taxon>
        <taxon>Araneae</taxon>
        <taxon>Araneomorphae</taxon>
        <taxon>Entelegynae</taxon>
        <taxon>Araneoidea</taxon>
        <taxon>Nephilidae</taxon>
        <taxon>Trichonephila</taxon>
        <taxon>Trichonephila inaurata</taxon>
    </lineage>
</organism>
<dbReference type="GO" id="GO:0016328">
    <property type="term" value="C:lateral plasma membrane"/>
    <property type="evidence" value="ECO:0007669"/>
    <property type="project" value="UniProtKB-SubCell"/>
</dbReference>
<proteinExistence type="inferred from homology"/>
<dbReference type="InterPro" id="IPR018490">
    <property type="entry name" value="cNMP-bd_dom_sf"/>
</dbReference>
<sequence length="458" mass="51615">MGLTNSLFSWVVSHFTLSILNHFKPFFYGLFQEPLKSGEVRQKRIFGDPWPGRTFSFPKSHVTEHFGALPIFLLSSIGETCGACSRDTLVCPDGVAEEELSQIPSDASSMHPLNDSFAPPTTLGQRPCEPWPATRHLLLQVAHFCLAAAFLLPTVGRPIAQFGTRLLLTAGFLSAGAWAALHSCSGPDVLAWNATLLVANCAQAAYIVYRRLPPRIAPDLQELYLKVFAPLKVGKDQFRQLVRYAHVEPLDEGEHYALEGVTGTDQRLAVLLSGKMKVTCEEILLHYLLPTEFVDSPEWESCASNTDKHFQVTLTATEPCRLLCWGRKELLTILDGNPFLKVILHHLIGKDITHKLYSLNEQHRLQDRPSIAESLEFWRNPHEPVARSHSLDMLHTGRRGQVRSLTWQKPVRRERRTRSIVAENLGDSRTSNFSDPGPMRHKRKMKHLQEESQNETPV</sequence>
<dbReference type="InterPro" id="IPR055272">
    <property type="entry name" value="POPDC1-3_dom"/>
</dbReference>
<dbReference type="SUPFAM" id="SSF51206">
    <property type="entry name" value="cAMP-binding domain-like"/>
    <property type="match status" value="1"/>
</dbReference>